<name>A0A644XHP8_9ZZZZ</name>
<feature type="transmembrane region" description="Helical" evidence="1">
    <location>
        <begin position="180"/>
        <end position="199"/>
    </location>
</feature>
<evidence type="ECO:0000313" key="2">
    <source>
        <dbReference type="EMBL" id="MPM15725.1"/>
    </source>
</evidence>
<proteinExistence type="predicted"/>
<accession>A0A644XHP8</accession>
<dbReference type="EMBL" id="VSSQ01002489">
    <property type="protein sequence ID" value="MPM15725.1"/>
    <property type="molecule type" value="Genomic_DNA"/>
</dbReference>
<reference evidence="2" key="1">
    <citation type="submission" date="2019-08" db="EMBL/GenBank/DDBJ databases">
        <authorList>
            <person name="Kucharzyk K."/>
            <person name="Murdoch R.W."/>
            <person name="Higgins S."/>
            <person name="Loffler F."/>
        </authorList>
    </citation>
    <scope>NUCLEOTIDE SEQUENCE</scope>
</reference>
<keyword evidence="1" id="KW-0812">Transmembrane</keyword>
<feature type="transmembrane region" description="Helical" evidence="1">
    <location>
        <begin position="79"/>
        <end position="101"/>
    </location>
</feature>
<organism evidence="2">
    <name type="scientific">bioreactor metagenome</name>
    <dbReference type="NCBI Taxonomy" id="1076179"/>
    <lineage>
        <taxon>unclassified sequences</taxon>
        <taxon>metagenomes</taxon>
        <taxon>ecological metagenomes</taxon>
    </lineage>
</organism>
<protein>
    <submittedName>
        <fullName evidence="2">Uncharacterized protein</fullName>
    </submittedName>
</protein>
<evidence type="ECO:0000256" key="1">
    <source>
        <dbReference type="SAM" id="Phobius"/>
    </source>
</evidence>
<dbReference type="AlphaFoldDB" id="A0A644XHP8"/>
<sequence>MKIKSIIKYNISSLKNSIAIYYTIFITVCLASVFLSRNANISSSGIEISSGIFLFVAGLNLFKENFYFMKSNNVSRKDFLYGTALSMIPVVIFMSFIDIIINRIYNIFMKCPTIYDMGYANIGSGEWHNTINWVQSNSIGTLFNSFTLQVSLSLAAISLGFLITIIYYKCNKFMKVVVSIIPIALSILISMIGTAYPNFINNINKFIATIFGVNNRNVYVATLTLIVSFIIFIAISRLLTRKAIIKQ</sequence>
<gene>
    <name evidence="2" type="ORF">SDC9_62097</name>
</gene>
<feature type="transmembrane region" description="Helical" evidence="1">
    <location>
        <begin position="146"/>
        <end position="168"/>
    </location>
</feature>
<keyword evidence="1" id="KW-1133">Transmembrane helix</keyword>
<feature type="transmembrane region" description="Helical" evidence="1">
    <location>
        <begin position="20"/>
        <end position="36"/>
    </location>
</feature>
<feature type="transmembrane region" description="Helical" evidence="1">
    <location>
        <begin position="219"/>
        <end position="239"/>
    </location>
</feature>
<feature type="transmembrane region" description="Helical" evidence="1">
    <location>
        <begin position="48"/>
        <end position="67"/>
    </location>
</feature>
<keyword evidence="1" id="KW-0472">Membrane</keyword>
<comment type="caution">
    <text evidence="2">The sequence shown here is derived from an EMBL/GenBank/DDBJ whole genome shotgun (WGS) entry which is preliminary data.</text>
</comment>